<feature type="transmembrane region" description="Helical" evidence="1">
    <location>
        <begin position="12"/>
        <end position="31"/>
    </location>
</feature>
<keyword evidence="3" id="KW-1185">Reference proteome</keyword>
<feature type="transmembrane region" description="Helical" evidence="1">
    <location>
        <begin position="43"/>
        <end position="66"/>
    </location>
</feature>
<dbReference type="RefSeq" id="WP_171078824.1">
    <property type="nucleotide sequence ID" value="NZ_BNBU01000003.1"/>
</dbReference>
<keyword evidence="1" id="KW-1133">Transmembrane helix</keyword>
<reference evidence="2 3" key="1">
    <citation type="submission" date="2020-04" db="EMBL/GenBank/DDBJ databases">
        <title>Draft Genome Sequence of Streptomyces morookaense DSM 40503, an 8-azaguanine-producing strain.</title>
        <authorList>
            <person name="Qi J."/>
            <person name="Gao J.-M."/>
        </authorList>
    </citation>
    <scope>NUCLEOTIDE SEQUENCE [LARGE SCALE GENOMIC DNA]</scope>
    <source>
        <strain evidence="2 3">DSM 40503</strain>
    </source>
</reference>
<proteinExistence type="predicted"/>
<keyword evidence="1" id="KW-0472">Membrane</keyword>
<dbReference type="AlphaFoldDB" id="A0A7Y7E5L7"/>
<evidence type="ECO:0000313" key="3">
    <source>
        <dbReference type="Proteomes" id="UP000587462"/>
    </source>
</evidence>
<organism evidence="2 3">
    <name type="scientific">Streptomyces morookaense</name>
    <name type="common">Streptoverticillium morookaense</name>
    <dbReference type="NCBI Taxonomy" id="1970"/>
    <lineage>
        <taxon>Bacteria</taxon>
        <taxon>Bacillati</taxon>
        <taxon>Actinomycetota</taxon>
        <taxon>Actinomycetes</taxon>
        <taxon>Kitasatosporales</taxon>
        <taxon>Streptomycetaceae</taxon>
        <taxon>Streptomyces</taxon>
    </lineage>
</organism>
<evidence type="ECO:0000313" key="2">
    <source>
        <dbReference type="EMBL" id="NVK77043.1"/>
    </source>
</evidence>
<sequence>MAGDQASLITEWVLPAAVCAPVTWVCLIFRFREDGRLLGTVRSAGLTVAVVLWTSGMAAVASGLLLPHASSVPPVAVGAAAGWGVAPRGREQGDKSAVMAVLTLGNSLLLHQLALRLRTDRAEWCERMAGGFRDCWDLDAFAGGVRHHLLLRVDAPGRPVRLRTQMKREINERYNEVRTAAQRWITLETKVQKSCQQHARPATRDEIRRVRRAFGEAEQYLVCLLELAHAHGKRSDAERLLELKRQHLSCVAMEQMAGGSSVKA</sequence>
<comment type="caution">
    <text evidence="2">The sequence shown here is derived from an EMBL/GenBank/DDBJ whole genome shotgun (WGS) entry which is preliminary data.</text>
</comment>
<accession>A0A7Y7E5L7</accession>
<gene>
    <name evidence="2" type="ORF">HG542_05150</name>
</gene>
<name>A0A7Y7E5L7_STRMO</name>
<dbReference type="EMBL" id="JABBXF010000008">
    <property type="protein sequence ID" value="NVK77043.1"/>
    <property type="molecule type" value="Genomic_DNA"/>
</dbReference>
<keyword evidence="1" id="KW-0812">Transmembrane</keyword>
<protein>
    <submittedName>
        <fullName evidence="2">Uncharacterized protein</fullName>
    </submittedName>
</protein>
<dbReference type="Proteomes" id="UP000587462">
    <property type="component" value="Unassembled WGS sequence"/>
</dbReference>
<evidence type="ECO:0000256" key="1">
    <source>
        <dbReference type="SAM" id="Phobius"/>
    </source>
</evidence>